<dbReference type="InterPro" id="IPR016211">
    <property type="entry name" value="Glu/Phe/Leu/Val/Trp_DH_bac/arc"/>
</dbReference>
<proteinExistence type="inferred from homology"/>
<dbReference type="SUPFAM" id="SSF53223">
    <property type="entry name" value="Aminoacid dehydrogenase-like, N-terminal domain"/>
    <property type="match status" value="1"/>
</dbReference>
<evidence type="ECO:0000256" key="3">
    <source>
        <dbReference type="ARBA" id="ARBA00023027"/>
    </source>
</evidence>
<feature type="domain" description="Glutamate/phenylalanine/leucine/valine/L-tryptophan dehydrogenase dimerisation" evidence="4">
    <location>
        <begin position="24"/>
        <end position="127"/>
    </location>
</feature>
<dbReference type="InterPro" id="IPR046346">
    <property type="entry name" value="Aminoacid_DH-like_N_sf"/>
</dbReference>
<organism evidence="5">
    <name type="scientific">marine sediment metagenome</name>
    <dbReference type="NCBI Taxonomy" id="412755"/>
    <lineage>
        <taxon>unclassified sequences</taxon>
        <taxon>metagenomes</taxon>
        <taxon>ecological metagenomes</taxon>
    </lineage>
</organism>
<dbReference type="GO" id="GO:0006520">
    <property type="term" value="P:amino acid metabolic process"/>
    <property type="evidence" value="ECO:0007669"/>
    <property type="project" value="InterPro"/>
</dbReference>
<evidence type="ECO:0000256" key="1">
    <source>
        <dbReference type="ARBA" id="ARBA00006382"/>
    </source>
</evidence>
<accession>A0A0F9CL99</accession>
<dbReference type="EMBL" id="LAZR01032779">
    <property type="protein sequence ID" value="KKL49934.1"/>
    <property type="molecule type" value="Genomic_DNA"/>
</dbReference>
<evidence type="ECO:0000259" key="4">
    <source>
        <dbReference type="Pfam" id="PF02812"/>
    </source>
</evidence>
<comment type="similarity">
    <text evidence="1">Belongs to the Glu/Leu/Phe/Val dehydrogenases family.</text>
</comment>
<keyword evidence="2" id="KW-0560">Oxidoreductase</keyword>
<sequence length="130" mass="14264">MNVYTDLNIDGYERVIACENEKVGLKSLIAIHNTKLGPSLGGCRMWNYETEEDAITDALRLSKGMTKKSALAGLPLGGAKSIIWGDPKKDKTPELFEAMGEFVEHLNGKYIIAEDVGTTLEDLQIMACKT</sequence>
<dbReference type="FunFam" id="3.40.50.10860:FF:000010">
    <property type="entry name" value="Leucine dehydrogenase"/>
    <property type="match status" value="1"/>
</dbReference>
<dbReference type="Pfam" id="PF02812">
    <property type="entry name" value="ELFV_dehydrog_N"/>
    <property type="match status" value="1"/>
</dbReference>
<gene>
    <name evidence="5" type="ORF">LCGC14_2310550</name>
</gene>
<evidence type="ECO:0000256" key="2">
    <source>
        <dbReference type="ARBA" id="ARBA00023002"/>
    </source>
</evidence>
<comment type="caution">
    <text evidence="5">The sequence shown here is derived from an EMBL/GenBank/DDBJ whole genome shotgun (WGS) entry which is preliminary data.</text>
</comment>
<dbReference type="PANTHER" id="PTHR42722">
    <property type="entry name" value="LEUCINE DEHYDROGENASE"/>
    <property type="match status" value="1"/>
</dbReference>
<protein>
    <recommendedName>
        <fullName evidence="4">Glutamate/phenylalanine/leucine/valine/L-tryptophan dehydrogenase dimerisation domain-containing protein</fullName>
    </recommendedName>
</protein>
<feature type="non-terminal residue" evidence="5">
    <location>
        <position position="130"/>
    </location>
</feature>
<keyword evidence="3" id="KW-0520">NAD</keyword>
<dbReference type="GO" id="GO:0016639">
    <property type="term" value="F:oxidoreductase activity, acting on the CH-NH2 group of donors, NAD or NADP as acceptor"/>
    <property type="evidence" value="ECO:0007669"/>
    <property type="project" value="InterPro"/>
</dbReference>
<evidence type="ECO:0000313" key="5">
    <source>
        <dbReference type="EMBL" id="KKL49934.1"/>
    </source>
</evidence>
<dbReference type="PANTHER" id="PTHR42722:SF1">
    <property type="entry name" value="VALINE DEHYDROGENASE"/>
    <property type="match status" value="1"/>
</dbReference>
<dbReference type="AlphaFoldDB" id="A0A0F9CL99"/>
<dbReference type="InterPro" id="IPR006097">
    <property type="entry name" value="Glu/Leu/Phe/Val/Trp_DH_dimer"/>
</dbReference>
<name>A0A0F9CL99_9ZZZZ</name>
<reference evidence="5" key="1">
    <citation type="journal article" date="2015" name="Nature">
        <title>Complex archaea that bridge the gap between prokaryotes and eukaryotes.</title>
        <authorList>
            <person name="Spang A."/>
            <person name="Saw J.H."/>
            <person name="Jorgensen S.L."/>
            <person name="Zaremba-Niedzwiedzka K."/>
            <person name="Martijn J."/>
            <person name="Lind A.E."/>
            <person name="van Eijk R."/>
            <person name="Schleper C."/>
            <person name="Guy L."/>
            <person name="Ettema T.J."/>
        </authorList>
    </citation>
    <scope>NUCLEOTIDE SEQUENCE</scope>
</reference>
<dbReference type="Gene3D" id="3.40.50.10860">
    <property type="entry name" value="Leucine Dehydrogenase, chain A, domain 1"/>
    <property type="match status" value="1"/>
</dbReference>